<dbReference type="Gene3D" id="3.40.50.12780">
    <property type="entry name" value="N-terminal domain of ligase-like"/>
    <property type="match status" value="1"/>
</dbReference>
<dbReference type="EMBL" id="AP009153">
    <property type="protein sequence ID" value="BAH37617.1"/>
    <property type="molecule type" value="Genomic_DNA"/>
</dbReference>
<evidence type="ECO:0000313" key="3">
    <source>
        <dbReference type="EMBL" id="BAH37617.1"/>
    </source>
</evidence>
<dbReference type="GO" id="GO:0005737">
    <property type="term" value="C:cytoplasm"/>
    <property type="evidence" value="ECO:0007669"/>
    <property type="project" value="TreeGrafter"/>
</dbReference>
<dbReference type="SUPFAM" id="SSF56801">
    <property type="entry name" value="Acetyl-CoA synthetase-like"/>
    <property type="match status" value="1"/>
</dbReference>
<evidence type="ECO:0000313" key="4">
    <source>
        <dbReference type="Proteomes" id="UP000002209"/>
    </source>
</evidence>
<dbReference type="NCBIfam" id="TIGR01733">
    <property type="entry name" value="AA-adenyl-dom"/>
    <property type="match status" value="1"/>
</dbReference>
<dbReference type="Pfam" id="PF00501">
    <property type="entry name" value="AMP-binding"/>
    <property type="match status" value="1"/>
</dbReference>
<evidence type="ECO:0000259" key="1">
    <source>
        <dbReference type="Pfam" id="PF00501"/>
    </source>
</evidence>
<dbReference type="Pfam" id="PF13193">
    <property type="entry name" value="AMP-binding_C"/>
    <property type="match status" value="1"/>
</dbReference>
<dbReference type="AlphaFoldDB" id="C1A5V7"/>
<dbReference type="GO" id="GO:0031177">
    <property type="term" value="F:phosphopantetheine binding"/>
    <property type="evidence" value="ECO:0007669"/>
    <property type="project" value="TreeGrafter"/>
</dbReference>
<evidence type="ECO:0008006" key="5">
    <source>
        <dbReference type="Google" id="ProtNLM"/>
    </source>
</evidence>
<dbReference type="HOGENOM" id="CLU_000022_2_12_0"/>
<dbReference type="PROSITE" id="PS00455">
    <property type="entry name" value="AMP_BINDING"/>
    <property type="match status" value="1"/>
</dbReference>
<proteinExistence type="predicted"/>
<gene>
    <name evidence="3" type="ordered locus">GAU_0575</name>
</gene>
<dbReference type="RefSeq" id="WP_012682064.1">
    <property type="nucleotide sequence ID" value="NC_012489.1"/>
</dbReference>
<dbReference type="KEGG" id="gau:GAU_0575"/>
<dbReference type="GO" id="GO:0044550">
    <property type="term" value="P:secondary metabolite biosynthetic process"/>
    <property type="evidence" value="ECO:0007669"/>
    <property type="project" value="TreeGrafter"/>
</dbReference>
<dbReference type="Proteomes" id="UP000002209">
    <property type="component" value="Chromosome"/>
</dbReference>
<dbReference type="InterPro" id="IPR010071">
    <property type="entry name" value="AA_adenyl_dom"/>
</dbReference>
<dbReference type="GO" id="GO:0043041">
    <property type="term" value="P:amino acid activation for nonribosomal peptide biosynthetic process"/>
    <property type="evidence" value="ECO:0007669"/>
    <property type="project" value="TreeGrafter"/>
</dbReference>
<dbReference type="InterPro" id="IPR020845">
    <property type="entry name" value="AMP-binding_CS"/>
</dbReference>
<name>C1A5V7_GEMAT</name>
<evidence type="ECO:0000259" key="2">
    <source>
        <dbReference type="Pfam" id="PF13193"/>
    </source>
</evidence>
<dbReference type="STRING" id="379066.GAU_0575"/>
<feature type="domain" description="AMP-dependent synthetase/ligase" evidence="1">
    <location>
        <begin position="10"/>
        <end position="365"/>
    </location>
</feature>
<protein>
    <recommendedName>
        <fullName evidence="5">Amino acid adenylation domain-containing protein</fullName>
    </recommendedName>
</protein>
<dbReference type="PANTHER" id="PTHR45527">
    <property type="entry name" value="NONRIBOSOMAL PEPTIDE SYNTHETASE"/>
    <property type="match status" value="1"/>
</dbReference>
<dbReference type="InterPro" id="IPR042099">
    <property type="entry name" value="ANL_N_sf"/>
</dbReference>
<dbReference type="InterPro" id="IPR025110">
    <property type="entry name" value="AMP-bd_C"/>
</dbReference>
<dbReference type="PANTHER" id="PTHR45527:SF1">
    <property type="entry name" value="FATTY ACID SYNTHASE"/>
    <property type="match status" value="1"/>
</dbReference>
<keyword evidence="4" id="KW-1185">Reference proteome</keyword>
<feature type="domain" description="AMP-binding enzyme C-terminal" evidence="2">
    <location>
        <begin position="419"/>
        <end position="495"/>
    </location>
</feature>
<dbReference type="InterPro" id="IPR045851">
    <property type="entry name" value="AMP-bd_C_sf"/>
</dbReference>
<organism evidence="3 4">
    <name type="scientific">Gemmatimonas aurantiaca (strain DSM 14586 / JCM 11422 / NBRC 100505 / T-27)</name>
    <dbReference type="NCBI Taxonomy" id="379066"/>
    <lineage>
        <taxon>Bacteria</taxon>
        <taxon>Pseudomonadati</taxon>
        <taxon>Gemmatimonadota</taxon>
        <taxon>Gemmatimonadia</taxon>
        <taxon>Gemmatimonadales</taxon>
        <taxon>Gemmatimonadaceae</taxon>
        <taxon>Gemmatimonas</taxon>
    </lineage>
</organism>
<dbReference type="Gene3D" id="3.30.300.30">
    <property type="match status" value="1"/>
</dbReference>
<reference evidence="4" key="1">
    <citation type="submission" date="2006-03" db="EMBL/GenBank/DDBJ databases">
        <title>Complete genome sequence of Gemmatimonas aurantiaca T-27 that represents a novel phylum Gemmatimonadetes.</title>
        <authorList>
            <person name="Takasaki K."/>
            <person name="Ichikawa N."/>
            <person name="Miura H."/>
            <person name="Matsushita S."/>
            <person name="Watanabe Y."/>
            <person name="Oguchi A."/>
            <person name="Ankai A."/>
            <person name="Yashiro I."/>
            <person name="Takahashi M."/>
            <person name="Terui Y."/>
            <person name="Fukui S."/>
            <person name="Yokoyama H."/>
            <person name="Tanikawa S."/>
            <person name="Hanada S."/>
            <person name="Kamagata Y."/>
            <person name="Fujita N."/>
        </authorList>
    </citation>
    <scope>NUCLEOTIDE SEQUENCE [LARGE SCALE GENOMIC DNA]</scope>
    <source>
        <strain evidence="4">T-27 / DSM 14586 / JCM 11422 / NBRC 100505</strain>
    </source>
</reference>
<accession>C1A5V7</accession>
<sequence length="508" mass="55230">MTGSLFISRFERVLSEHPDAVAFSIAGQETSYRDFAQRVQAIRQALRARDETKATPVAVYATQELDTYAAIVAIMAEGRAYLPLNPKAPTQRNAVCLQQAEARTVICRTSGAAVEGWTADSSLNVAALETDSLAPANWQPANAIGENDMAYLLFTSGSTGVPKGVPIFHRNLNAFLDAIMAHTDWNVGANDRVLQMFDLTFDLSVMSYALPLCVGGTCVVVPDGSAGFVGVARTLQKGRVTVALMVPSVLTFLERYFDEISLPDLRLSMFCGEALPVALARKWWACAPNARLLNVYGPTEATIFLSAYELGGHPTAEDAYNGVVGIGLPLSGSAFRIVSEDLLERDEGEKGELILIGPQLTNGYWRNPEKTQAAFVTLPDGTAGYRSGDLVFRQGTQYFYAGRIDHQIKIDGYRVESGEIEHRARQVHSVRDAALVPESRDGRIVALHLFVLVDGQPDAGFASACRKELAQHLPSYMVPHKVHARSTFPLNSNGKVDRNALAADIARP</sequence>
<dbReference type="InterPro" id="IPR000873">
    <property type="entry name" value="AMP-dep_synth/lig_dom"/>
</dbReference>
<dbReference type="eggNOG" id="COG1020">
    <property type="taxonomic scope" value="Bacteria"/>
</dbReference>